<dbReference type="Gene3D" id="3.90.550.10">
    <property type="entry name" value="Spore Coat Polysaccharide Biosynthesis Protein SpsA, Chain A"/>
    <property type="match status" value="1"/>
</dbReference>
<evidence type="ECO:0000256" key="2">
    <source>
        <dbReference type="SAM" id="Phobius"/>
    </source>
</evidence>
<feature type="transmembrane region" description="Helical" evidence="2">
    <location>
        <begin position="307"/>
        <end position="324"/>
    </location>
</feature>
<evidence type="ECO:0000313" key="4">
    <source>
        <dbReference type="Proteomes" id="UP000245884"/>
    </source>
</evidence>
<evidence type="ECO:0000256" key="1">
    <source>
        <dbReference type="SAM" id="MobiDB-lite"/>
    </source>
</evidence>
<name>A0A316UQG1_9BASI</name>
<protein>
    <submittedName>
        <fullName evidence="3">Uncharacterized protein</fullName>
    </submittedName>
</protein>
<dbReference type="AlphaFoldDB" id="A0A316UQG1"/>
<feature type="region of interest" description="Disordered" evidence="1">
    <location>
        <begin position="1"/>
        <end position="34"/>
    </location>
</feature>
<feature type="transmembrane region" description="Helical" evidence="2">
    <location>
        <begin position="658"/>
        <end position="676"/>
    </location>
</feature>
<dbReference type="InterPro" id="IPR029044">
    <property type="entry name" value="Nucleotide-diphossugar_trans"/>
</dbReference>
<feature type="region of interest" description="Disordered" evidence="1">
    <location>
        <begin position="110"/>
        <end position="167"/>
    </location>
</feature>
<feature type="transmembrane region" description="Helical" evidence="2">
    <location>
        <begin position="683"/>
        <end position="702"/>
    </location>
</feature>
<dbReference type="EMBL" id="KZ819668">
    <property type="protein sequence ID" value="PWN27526.1"/>
    <property type="molecule type" value="Genomic_DNA"/>
</dbReference>
<dbReference type="RefSeq" id="XP_025362138.1">
    <property type="nucleotide sequence ID" value="XM_025506275.1"/>
</dbReference>
<reference evidence="3 4" key="1">
    <citation type="journal article" date="2018" name="Mol. Biol. Evol.">
        <title>Broad Genomic Sampling Reveals a Smut Pathogenic Ancestry of the Fungal Clade Ustilaginomycotina.</title>
        <authorList>
            <person name="Kijpornyongpan T."/>
            <person name="Mondo S.J."/>
            <person name="Barry K."/>
            <person name="Sandor L."/>
            <person name="Lee J."/>
            <person name="Lipzen A."/>
            <person name="Pangilinan J."/>
            <person name="LaButti K."/>
            <person name="Hainaut M."/>
            <person name="Henrissat B."/>
            <person name="Grigoriev I.V."/>
            <person name="Spatafora J.W."/>
            <person name="Aime M.C."/>
        </authorList>
    </citation>
    <scope>NUCLEOTIDE SEQUENCE [LARGE SCALE GENOMIC DNA]</scope>
    <source>
        <strain evidence="3 4">MCA 5214</strain>
    </source>
</reference>
<sequence length="772" mass="85209">MPATRRAPPAFPPAKVMSHDAGEPPIKPIKNVFNAAGEPPIKPMKIAHHAAGEPPVKPAKLVGVSEPEQAYAPIAASKRGSAATLFDESAFAPKKGFGGRRDTYGFNAPSSLLVPSSSRPPSLASRRPSTLTSSTSPTLASFPSSPMSARTLVDSIPPTPRTPRSPLSLDSVIENEHHHIVGTLSAPVPALTPPATAEVIREPGTPPSPTTSDPFDEAVHAERAEEPAVVLKPEIAAGVTPHTRTHSPTLQWLDDTATKLRPPVVKYGYYGVAICAVYFVLVGFPLWNGVVYSIWVNFYKADAPFGFLIFSFLNWAFVFFPLIFGRYEKPADPLPEGFEREKTQDCALLIPCYKAAGALPNTIEHALAIYPAESIFVVNNANSPVAPDNTEEVCKEYGVNYLFVPVGSKIGAEYVGLHQKKMNKFKYVMIIDDDVELPDNLPIVSERFEKDRRVGCVGYTLVSTGAKGSKGTMVQQLQDLEYRLSGLRHCMGGLYGSATFGHGAILLFKVDLLKEFFKEHPGYKMSEDLCFGIITRMKGYYVDFCSSCPVKTETPPHLFGPRVDHPIDTTAAALKRFWARLQRMRRSNDLEAQAGDEKEGPATRGGYGEMSVYKQRYERWAFLHAGLLVTLQLKYHIVGWNLGKRTLVAQILSFQDTLSTLFFLFLPIVLPLSFYWNAPLTAYTIVANTSFGFFAAVIFNAWHLRNRPEGRISWAVPFVSVPYKFILRFVQVAAIYRGIFRYGIFFAEKTHKLPAHPKLGPMAERVARGEDA</sequence>
<dbReference type="Proteomes" id="UP000245884">
    <property type="component" value="Unassembled WGS sequence"/>
</dbReference>
<feature type="transmembrane region" description="Helical" evidence="2">
    <location>
        <begin position="267"/>
        <end position="287"/>
    </location>
</feature>
<keyword evidence="2" id="KW-0812">Transmembrane</keyword>
<organism evidence="3 4">
    <name type="scientific">Jaminaea rosea</name>
    <dbReference type="NCBI Taxonomy" id="1569628"/>
    <lineage>
        <taxon>Eukaryota</taxon>
        <taxon>Fungi</taxon>
        <taxon>Dikarya</taxon>
        <taxon>Basidiomycota</taxon>
        <taxon>Ustilaginomycotina</taxon>
        <taxon>Exobasidiomycetes</taxon>
        <taxon>Microstromatales</taxon>
        <taxon>Microstromatales incertae sedis</taxon>
        <taxon>Jaminaea</taxon>
    </lineage>
</organism>
<keyword evidence="2" id="KW-1133">Transmembrane helix</keyword>
<keyword evidence="2" id="KW-0472">Membrane</keyword>
<feature type="transmembrane region" description="Helical" evidence="2">
    <location>
        <begin position="714"/>
        <end position="736"/>
    </location>
</feature>
<dbReference type="GeneID" id="37028098"/>
<keyword evidence="4" id="KW-1185">Reference proteome</keyword>
<feature type="transmembrane region" description="Helical" evidence="2">
    <location>
        <begin position="620"/>
        <end position="638"/>
    </location>
</feature>
<dbReference type="OrthoDB" id="2590398at2759"/>
<accession>A0A316UQG1</accession>
<gene>
    <name evidence="3" type="ORF">BDZ90DRAFT_232494</name>
</gene>
<evidence type="ECO:0000313" key="3">
    <source>
        <dbReference type="EMBL" id="PWN27526.1"/>
    </source>
</evidence>
<dbReference type="STRING" id="1569628.A0A316UQG1"/>
<dbReference type="SUPFAM" id="SSF53448">
    <property type="entry name" value="Nucleotide-diphospho-sugar transferases"/>
    <property type="match status" value="1"/>
</dbReference>
<feature type="compositionally biased region" description="Low complexity" evidence="1">
    <location>
        <begin position="110"/>
        <end position="146"/>
    </location>
</feature>
<dbReference type="Pfam" id="PF13641">
    <property type="entry name" value="Glyco_tranf_2_3"/>
    <property type="match status" value="1"/>
</dbReference>
<proteinExistence type="predicted"/>